<protein>
    <recommendedName>
        <fullName evidence="3">glucuronosyltransferase</fullName>
        <ecNumber evidence="3">2.4.1.17</ecNumber>
    </recommendedName>
</protein>
<evidence type="ECO:0000313" key="12">
    <source>
        <dbReference type="EnsemblMetazoa" id="CJA02124b.1"/>
    </source>
</evidence>
<evidence type="ECO:0000313" key="13">
    <source>
        <dbReference type="Proteomes" id="UP000005237"/>
    </source>
</evidence>
<dbReference type="EC" id="2.4.1.17" evidence="3"/>
<dbReference type="Gene3D" id="3.40.50.2000">
    <property type="entry name" value="Glycogen Phosphorylase B"/>
    <property type="match status" value="1"/>
</dbReference>
<dbReference type="PANTHER" id="PTHR48043:SF40">
    <property type="entry name" value="UDP-GLUCURONOSYLTRANSFERASE"/>
    <property type="match status" value="1"/>
</dbReference>
<evidence type="ECO:0000256" key="9">
    <source>
        <dbReference type="ARBA" id="ARBA00023136"/>
    </source>
</evidence>
<keyword evidence="4" id="KW-0328">Glycosyltransferase</keyword>
<dbReference type="EnsemblMetazoa" id="CJA02124b.1">
    <property type="protein sequence ID" value="CJA02124b.1"/>
    <property type="gene ID" value="WBGene00121327"/>
</dbReference>
<evidence type="ECO:0000256" key="10">
    <source>
        <dbReference type="ARBA" id="ARBA00047475"/>
    </source>
</evidence>
<keyword evidence="13" id="KW-1185">Reference proteome</keyword>
<sequence>MPDDYKLAMINVFKCHSNVTFLWKYEDPEEKFIRNSIPENVHLSKWFPQQSLLADKRVNLFITHGGLGSTMELAYAAKPAIVVLLRRENQHGSVEVYSKHDIPNWKKQSDLLSKMLTNEKYQNAATRLAEILNHQPISPKELFLRHSENAARFGKMPSLTPFAKDLGLVEFYNLDIIAYGILFLLSAVYGVIETFSYVLRRIRARKVKIN</sequence>
<keyword evidence="9 11" id="KW-0472">Membrane</keyword>
<evidence type="ECO:0000256" key="11">
    <source>
        <dbReference type="SAM" id="Phobius"/>
    </source>
</evidence>
<name>A0A8R1DGT1_CAEJA</name>
<evidence type="ECO:0000256" key="6">
    <source>
        <dbReference type="ARBA" id="ARBA00022692"/>
    </source>
</evidence>
<keyword evidence="7" id="KW-0732">Signal</keyword>
<dbReference type="Pfam" id="PF00201">
    <property type="entry name" value="UDPGT"/>
    <property type="match status" value="1"/>
</dbReference>
<evidence type="ECO:0000256" key="5">
    <source>
        <dbReference type="ARBA" id="ARBA00022679"/>
    </source>
</evidence>
<dbReference type="CDD" id="cd03784">
    <property type="entry name" value="GT1_Gtf-like"/>
    <property type="match status" value="1"/>
</dbReference>
<dbReference type="FunFam" id="3.40.50.2000:FF:000038">
    <property type="entry name" value="UDP-GlucuronosylTransferase"/>
    <property type="match status" value="1"/>
</dbReference>
<dbReference type="GO" id="GO:0015020">
    <property type="term" value="F:glucuronosyltransferase activity"/>
    <property type="evidence" value="ECO:0007669"/>
    <property type="project" value="UniProtKB-EC"/>
</dbReference>
<dbReference type="AlphaFoldDB" id="A0A8R1DGT1"/>
<comment type="subcellular location">
    <subcellularLocation>
        <location evidence="1">Membrane</location>
        <topology evidence="1">Single-pass membrane protein</topology>
    </subcellularLocation>
</comment>
<dbReference type="GO" id="GO:0016020">
    <property type="term" value="C:membrane"/>
    <property type="evidence" value="ECO:0007669"/>
    <property type="project" value="UniProtKB-SubCell"/>
</dbReference>
<dbReference type="InterPro" id="IPR002213">
    <property type="entry name" value="UDP_glucos_trans"/>
</dbReference>
<comment type="catalytic activity">
    <reaction evidence="10">
        <text>glucuronate acceptor + UDP-alpha-D-glucuronate = acceptor beta-D-glucuronoside + UDP + H(+)</text>
        <dbReference type="Rhea" id="RHEA:21032"/>
        <dbReference type="ChEBI" id="CHEBI:15378"/>
        <dbReference type="ChEBI" id="CHEBI:58052"/>
        <dbReference type="ChEBI" id="CHEBI:58223"/>
        <dbReference type="ChEBI" id="CHEBI:132367"/>
        <dbReference type="ChEBI" id="CHEBI:132368"/>
        <dbReference type="EC" id="2.4.1.17"/>
    </reaction>
</comment>
<accession>A0A8R1DGT1</accession>
<feature type="transmembrane region" description="Helical" evidence="11">
    <location>
        <begin position="176"/>
        <end position="199"/>
    </location>
</feature>
<keyword evidence="6 11" id="KW-0812">Transmembrane</keyword>
<dbReference type="Proteomes" id="UP000005237">
    <property type="component" value="Unassembled WGS sequence"/>
</dbReference>
<evidence type="ECO:0000256" key="1">
    <source>
        <dbReference type="ARBA" id="ARBA00004167"/>
    </source>
</evidence>
<evidence type="ECO:0000256" key="2">
    <source>
        <dbReference type="ARBA" id="ARBA00009995"/>
    </source>
</evidence>
<reference evidence="12" key="2">
    <citation type="submission" date="2022-06" db="UniProtKB">
        <authorList>
            <consortium name="EnsemblMetazoa"/>
        </authorList>
    </citation>
    <scope>IDENTIFICATION</scope>
    <source>
        <strain evidence="12">DF5081</strain>
    </source>
</reference>
<dbReference type="SUPFAM" id="SSF53756">
    <property type="entry name" value="UDP-Glycosyltransferase/glycogen phosphorylase"/>
    <property type="match status" value="1"/>
</dbReference>
<evidence type="ECO:0000256" key="7">
    <source>
        <dbReference type="ARBA" id="ARBA00022729"/>
    </source>
</evidence>
<keyword evidence="8 11" id="KW-1133">Transmembrane helix</keyword>
<evidence type="ECO:0000256" key="4">
    <source>
        <dbReference type="ARBA" id="ARBA00022676"/>
    </source>
</evidence>
<evidence type="ECO:0000256" key="8">
    <source>
        <dbReference type="ARBA" id="ARBA00022989"/>
    </source>
</evidence>
<comment type="similarity">
    <text evidence="2">Belongs to the UDP-glycosyltransferase family.</text>
</comment>
<reference evidence="13" key="1">
    <citation type="submission" date="2010-08" db="EMBL/GenBank/DDBJ databases">
        <authorList>
            <consortium name="Caenorhabditis japonica Sequencing Consortium"/>
            <person name="Wilson R.K."/>
        </authorList>
    </citation>
    <scope>NUCLEOTIDE SEQUENCE [LARGE SCALE GENOMIC DNA]</scope>
    <source>
        <strain evidence="13">DF5081</strain>
    </source>
</reference>
<dbReference type="InterPro" id="IPR050271">
    <property type="entry name" value="UDP-glycosyltransferase"/>
</dbReference>
<evidence type="ECO:0000256" key="3">
    <source>
        <dbReference type="ARBA" id="ARBA00012544"/>
    </source>
</evidence>
<keyword evidence="5" id="KW-0808">Transferase</keyword>
<proteinExistence type="inferred from homology"/>
<organism evidence="12 13">
    <name type="scientific">Caenorhabditis japonica</name>
    <dbReference type="NCBI Taxonomy" id="281687"/>
    <lineage>
        <taxon>Eukaryota</taxon>
        <taxon>Metazoa</taxon>
        <taxon>Ecdysozoa</taxon>
        <taxon>Nematoda</taxon>
        <taxon>Chromadorea</taxon>
        <taxon>Rhabditida</taxon>
        <taxon>Rhabditina</taxon>
        <taxon>Rhabditomorpha</taxon>
        <taxon>Rhabditoidea</taxon>
        <taxon>Rhabditidae</taxon>
        <taxon>Peloderinae</taxon>
        <taxon>Caenorhabditis</taxon>
    </lineage>
</organism>
<dbReference type="PANTHER" id="PTHR48043">
    <property type="entry name" value="EG:EG0003.4 PROTEIN-RELATED"/>
    <property type="match status" value="1"/>
</dbReference>